<dbReference type="NCBIfam" id="TIGR02601">
    <property type="entry name" value="autotrns_rpt"/>
    <property type="match status" value="2"/>
</dbReference>
<reference evidence="2 3" key="1">
    <citation type="submission" date="2020-08" db="EMBL/GenBank/DDBJ databases">
        <title>Genomic Encyclopedia of Type Strains, Phase IV (KMG-IV): sequencing the most valuable type-strain genomes for metagenomic binning, comparative biology and taxonomic classification.</title>
        <authorList>
            <person name="Goeker M."/>
        </authorList>
    </citation>
    <scope>NUCLEOTIDE SEQUENCE [LARGE SCALE GENOMIC DNA]</scope>
    <source>
        <strain evidence="2 3">DSM 12252</strain>
    </source>
</reference>
<evidence type="ECO:0000313" key="2">
    <source>
        <dbReference type="EMBL" id="MBB5032729.1"/>
    </source>
</evidence>
<dbReference type="InterPro" id="IPR013424">
    <property type="entry name" value="Ice-binding_C"/>
</dbReference>
<dbReference type="AlphaFoldDB" id="A0A7W7YAP8"/>
<gene>
    <name evidence="2" type="ORF">HNQ65_002311</name>
</gene>
<keyword evidence="3" id="KW-1185">Reference proteome</keyword>
<organism evidence="2 3">
    <name type="scientific">Prosthecobacter vanneervenii</name>
    <dbReference type="NCBI Taxonomy" id="48466"/>
    <lineage>
        <taxon>Bacteria</taxon>
        <taxon>Pseudomonadati</taxon>
        <taxon>Verrucomicrobiota</taxon>
        <taxon>Verrucomicrobiia</taxon>
        <taxon>Verrucomicrobiales</taxon>
        <taxon>Verrucomicrobiaceae</taxon>
        <taxon>Prosthecobacter</taxon>
    </lineage>
</organism>
<dbReference type="InterPro" id="IPR013425">
    <property type="entry name" value="Autotrns_rpt"/>
</dbReference>
<dbReference type="Proteomes" id="UP000590740">
    <property type="component" value="Unassembled WGS sequence"/>
</dbReference>
<dbReference type="Pfam" id="PF12951">
    <property type="entry name" value="PATR"/>
    <property type="match status" value="4"/>
</dbReference>
<name>A0A7W7YAP8_9BACT</name>
<proteinExistence type="predicted"/>
<protein>
    <submittedName>
        <fullName evidence="2">Autotransporter-associated beta strand protein</fullName>
    </submittedName>
</protein>
<dbReference type="RefSeq" id="WP_184339641.1">
    <property type="nucleotide sequence ID" value="NZ_JACHIG010000004.1"/>
</dbReference>
<evidence type="ECO:0000256" key="1">
    <source>
        <dbReference type="ARBA" id="ARBA00022729"/>
    </source>
</evidence>
<accession>A0A7W7YAP8</accession>
<dbReference type="NCBIfam" id="TIGR02595">
    <property type="entry name" value="PEP_CTERM"/>
    <property type="match status" value="1"/>
</dbReference>
<comment type="caution">
    <text evidence="2">The sequence shown here is derived from an EMBL/GenBank/DDBJ whole genome shotgun (WGS) entry which is preliminary data.</text>
</comment>
<keyword evidence="1" id="KW-0732">Signal</keyword>
<dbReference type="EMBL" id="JACHIG010000004">
    <property type="protein sequence ID" value="MBB5032729.1"/>
    <property type="molecule type" value="Genomic_DNA"/>
</dbReference>
<evidence type="ECO:0000313" key="3">
    <source>
        <dbReference type="Proteomes" id="UP000590740"/>
    </source>
</evidence>
<sequence>MSVFQARGATFVWDLNKGTDGAQDGSGNWTDGASNWFDETTPQQNQTWSNSAGNTAAIGAGGAGGTIIVSGTVNANGLIFRAVTSAYTLTGGTISLASGSAITVQDGSSSLNSRLTINSTLSGSNITLQKATGAFALVTIGSASTLSGTFSLTSADTNGLFVQVNSVNSLPSATLTSVNVGTNTTLVLGASGNWQVPFTLSGSGAGGRGAIRLDVNNLTLSGAITLAGSTLITQNTSAVASVISSNIGESTAGSTLSLGTQGTSTGTIALAGNNTFTGGLSVDVTNVRIDGAGALNSTTPNKVTFASSTLVKSLSLNGNSITLSGLASTAGAGAGTVRNQNATAATLTINSTADAVFAGSLADGTGGGALSVIKTGSFAQSLSGTNTFTGGLTLNQGGLNVNSSTALGATASTFTINGGTLGNSSGAAVAIANSNAIVINGDFTATLTNSLDLGTGAVSLGTAAGTTRTITVTAGTLTLSGGIADGSTATGITKAGAGTLALSGTGTFSGLVTVSAGNLLVLSNGALGSTGNGVLISSTTGHLQLGNSITVTGESVITPYVENVSGNNTWAGSVRATVGATLTLDAAAGSLLIQGNVNAASTDSTNHTFTMTGSGSGEVQGVLSNTLAVNKTGTGTWVFSGANTYTSATSVNAGTLQVGKAGVGQTGTGAVTVAANASLSGTGVVRGSSFTLSASATLYAGDGTTAASHGTLTFTPVSTASYNLAAGSKISLDLTTATASDGNFGGNAVGSAGYNTWLNSVTGVGGHDRLVFNGSSGTLTVAGNIVVLASGYTPHAGDVFNLLDWSALLTTDFSNFSVGTNYRDGSGDNGSQFDLPDISASGLIWDVSQFTTSGNIAVVPEPGRASLLLLALGGLMLRRRRA</sequence>